<evidence type="ECO:0000256" key="6">
    <source>
        <dbReference type="ARBA" id="ARBA00023136"/>
    </source>
</evidence>
<feature type="transmembrane region" description="Helical" evidence="8">
    <location>
        <begin position="381"/>
        <end position="403"/>
    </location>
</feature>
<accession>A0ABS4SWB9</accession>
<feature type="transmembrane region" description="Helical" evidence="8">
    <location>
        <begin position="280"/>
        <end position="300"/>
    </location>
</feature>
<organism evidence="9 10">
    <name type="scientific">Azospirillum rugosum</name>
    <dbReference type="NCBI Taxonomy" id="416170"/>
    <lineage>
        <taxon>Bacteria</taxon>
        <taxon>Pseudomonadati</taxon>
        <taxon>Pseudomonadota</taxon>
        <taxon>Alphaproteobacteria</taxon>
        <taxon>Rhodospirillales</taxon>
        <taxon>Azospirillaceae</taxon>
        <taxon>Azospirillum</taxon>
    </lineage>
</organism>
<dbReference type="Proteomes" id="UP000781958">
    <property type="component" value="Unassembled WGS sequence"/>
</dbReference>
<dbReference type="Pfam" id="PF01554">
    <property type="entry name" value="MatE"/>
    <property type="match status" value="2"/>
</dbReference>
<feature type="region of interest" description="Disordered" evidence="7">
    <location>
        <begin position="1"/>
        <end position="22"/>
    </location>
</feature>
<evidence type="ECO:0000256" key="8">
    <source>
        <dbReference type="SAM" id="Phobius"/>
    </source>
</evidence>
<feature type="transmembrane region" description="Helical" evidence="8">
    <location>
        <begin position="409"/>
        <end position="431"/>
    </location>
</feature>
<keyword evidence="10" id="KW-1185">Reference proteome</keyword>
<feature type="transmembrane region" description="Helical" evidence="8">
    <location>
        <begin position="307"/>
        <end position="330"/>
    </location>
</feature>
<keyword evidence="5 8" id="KW-1133">Transmembrane helix</keyword>
<feature type="transmembrane region" description="Helical" evidence="8">
    <location>
        <begin position="116"/>
        <end position="137"/>
    </location>
</feature>
<feature type="transmembrane region" description="Helical" evidence="8">
    <location>
        <begin position="83"/>
        <end position="104"/>
    </location>
</feature>
<protein>
    <submittedName>
        <fullName evidence="9">MATE family efflux protein</fullName>
    </submittedName>
</protein>
<dbReference type="PANTHER" id="PTHR43549">
    <property type="entry name" value="MULTIDRUG RESISTANCE PROTEIN YPNP-RELATED"/>
    <property type="match status" value="1"/>
</dbReference>
<feature type="transmembrane region" description="Helical" evidence="8">
    <location>
        <begin position="440"/>
        <end position="459"/>
    </location>
</feature>
<keyword evidence="4 8" id="KW-0812">Transmembrane</keyword>
<proteinExistence type="predicted"/>
<dbReference type="CDD" id="cd13148">
    <property type="entry name" value="MATE_like_3"/>
    <property type="match status" value="1"/>
</dbReference>
<keyword evidence="2" id="KW-0813">Transport</keyword>
<dbReference type="PANTHER" id="PTHR43549:SF3">
    <property type="entry name" value="MULTIDRUG RESISTANCE PROTEIN YPNP-RELATED"/>
    <property type="match status" value="1"/>
</dbReference>
<comment type="caution">
    <text evidence="9">The sequence shown here is derived from an EMBL/GenBank/DDBJ whole genome shotgun (WGS) entry which is preliminary data.</text>
</comment>
<evidence type="ECO:0000256" key="3">
    <source>
        <dbReference type="ARBA" id="ARBA00022475"/>
    </source>
</evidence>
<dbReference type="EMBL" id="JAGINP010000036">
    <property type="protein sequence ID" value="MBP2296850.1"/>
    <property type="molecule type" value="Genomic_DNA"/>
</dbReference>
<dbReference type="InterPro" id="IPR002528">
    <property type="entry name" value="MATE_fam"/>
</dbReference>
<feature type="transmembrane region" description="Helical" evidence="8">
    <location>
        <begin position="216"/>
        <end position="241"/>
    </location>
</feature>
<sequence length="466" mass="48283">MKNTEAIDPAGTSMDHQSTTGLNPQTHRLLVAPIVPMLLRMAWPNVLIMVAQASTGLIETWWLSHLGTHALAGMALVFPPVMLVQMISAGALGGGISSAIARALGSGRREDADALVLHAVAINVGCGLIVSIVMLAFGRPIYQGLGGRGGELDAALTYSNIVFSGNVLLWAMNALASVIRGTGNMLVPAVVICCGVVGLIPLSPLLIFGWGPIPALGIAGGGVALLVFYAAGTATLAWYVVSGRNLTRFRWVALRWSMLLGILRVGAFSAINSLQTNVTIALATALVASIAGADAVAGFGTGARLEYFLIPITFGLGAPMVALVGVNIGAGLHHRALHIALIGAALAFSLTEAIGVAAAIWPDKWLLLFSVEPHIIETGAAYLRIVGPVYGFFGLGLSLYFASQGAGRLFWPLLGGTLRMVVALGGGWLALRLTNSLDGLFVALALGLAVYGLVLAAAVRSGAWFR</sequence>
<evidence type="ECO:0000256" key="2">
    <source>
        <dbReference type="ARBA" id="ARBA00022448"/>
    </source>
</evidence>
<feature type="transmembrane region" description="Helical" evidence="8">
    <location>
        <begin position="157"/>
        <end position="179"/>
    </location>
</feature>
<gene>
    <name evidence="9" type="ORF">J2851_006668</name>
</gene>
<dbReference type="InterPro" id="IPR052031">
    <property type="entry name" value="Membrane_Transporter-Flippase"/>
</dbReference>
<evidence type="ECO:0000256" key="4">
    <source>
        <dbReference type="ARBA" id="ARBA00022692"/>
    </source>
</evidence>
<evidence type="ECO:0000313" key="9">
    <source>
        <dbReference type="EMBL" id="MBP2296850.1"/>
    </source>
</evidence>
<keyword evidence="3" id="KW-1003">Cell membrane</keyword>
<name>A0ABS4SWB9_9PROT</name>
<reference evidence="9 10" key="1">
    <citation type="submission" date="2021-03" db="EMBL/GenBank/DDBJ databases">
        <title>Genomic Encyclopedia of Type Strains, Phase III (KMG-III): the genomes of soil and plant-associated and newly described type strains.</title>
        <authorList>
            <person name="Whitman W."/>
        </authorList>
    </citation>
    <scope>NUCLEOTIDE SEQUENCE [LARGE SCALE GENOMIC DNA]</scope>
    <source>
        <strain evidence="9 10">IMMIB AFH-6</strain>
    </source>
</reference>
<feature type="transmembrane region" description="Helical" evidence="8">
    <location>
        <begin position="46"/>
        <end position="63"/>
    </location>
</feature>
<dbReference type="RefSeq" id="WP_209772515.1">
    <property type="nucleotide sequence ID" value="NZ_JAGINP010000036.1"/>
</dbReference>
<dbReference type="PIRSF" id="PIRSF006603">
    <property type="entry name" value="DinF"/>
    <property type="match status" value="1"/>
</dbReference>
<feature type="transmembrane region" description="Helical" evidence="8">
    <location>
        <begin position="336"/>
        <end position="361"/>
    </location>
</feature>
<evidence type="ECO:0000256" key="7">
    <source>
        <dbReference type="SAM" id="MobiDB-lite"/>
    </source>
</evidence>
<feature type="transmembrane region" description="Helical" evidence="8">
    <location>
        <begin position="186"/>
        <end position="210"/>
    </location>
</feature>
<comment type="subcellular location">
    <subcellularLocation>
        <location evidence="1">Cell inner membrane</location>
        <topology evidence="1">Multi-pass membrane protein</topology>
    </subcellularLocation>
</comment>
<evidence type="ECO:0000256" key="1">
    <source>
        <dbReference type="ARBA" id="ARBA00004429"/>
    </source>
</evidence>
<evidence type="ECO:0000313" key="10">
    <source>
        <dbReference type="Proteomes" id="UP000781958"/>
    </source>
</evidence>
<dbReference type="InterPro" id="IPR048279">
    <property type="entry name" value="MdtK-like"/>
</dbReference>
<keyword evidence="6 8" id="KW-0472">Membrane</keyword>
<evidence type="ECO:0000256" key="5">
    <source>
        <dbReference type="ARBA" id="ARBA00022989"/>
    </source>
</evidence>